<gene>
    <name evidence="1" type="ORF">GGR88_001633</name>
</gene>
<keyword evidence="2" id="KW-1185">Reference proteome</keyword>
<dbReference type="Proteomes" id="UP000734218">
    <property type="component" value="Unassembled WGS sequence"/>
</dbReference>
<comment type="caution">
    <text evidence="1">The sequence shown here is derived from an EMBL/GenBank/DDBJ whole genome shotgun (WGS) entry which is preliminary data.</text>
</comment>
<reference evidence="1 2" key="1">
    <citation type="submission" date="2020-03" db="EMBL/GenBank/DDBJ databases">
        <title>Genomic Encyclopedia of Type Strains, Phase IV (KMG-IV): sequencing the most valuable type-strain genomes for metagenomic binning, comparative biology and taxonomic classification.</title>
        <authorList>
            <person name="Goeker M."/>
        </authorList>
    </citation>
    <scope>NUCLEOTIDE SEQUENCE [LARGE SCALE GENOMIC DNA]</scope>
    <source>
        <strain evidence="1 2">DSM 27651</strain>
    </source>
</reference>
<dbReference type="RefSeq" id="WP_167954040.1">
    <property type="nucleotide sequence ID" value="NZ_JAATJE010000001.1"/>
</dbReference>
<protein>
    <submittedName>
        <fullName evidence="1">Uncharacterized protein</fullName>
    </submittedName>
</protein>
<sequence length="72" mass="8290">MDDYEVRVTRTPGEERDYFLRRSSDHAALASRCDDPAKRSLHQRFATLYALRAEAYLVEDNQSDRTKIPGTG</sequence>
<accession>A0ABX0XLP9</accession>
<evidence type="ECO:0000313" key="1">
    <source>
        <dbReference type="EMBL" id="NJC34159.1"/>
    </source>
</evidence>
<organism evidence="1 2">
    <name type="scientific">Sphingomonas jejuensis</name>
    <dbReference type="NCBI Taxonomy" id="904715"/>
    <lineage>
        <taxon>Bacteria</taxon>
        <taxon>Pseudomonadati</taxon>
        <taxon>Pseudomonadota</taxon>
        <taxon>Alphaproteobacteria</taxon>
        <taxon>Sphingomonadales</taxon>
        <taxon>Sphingomonadaceae</taxon>
        <taxon>Sphingomonas</taxon>
    </lineage>
</organism>
<proteinExistence type="predicted"/>
<evidence type="ECO:0000313" key="2">
    <source>
        <dbReference type="Proteomes" id="UP000734218"/>
    </source>
</evidence>
<dbReference type="EMBL" id="JAATJE010000001">
    <property type="protein sequence ID" value="NJC34159.1"/>
    <property type="molecule type" value="Genomic_DNA"/>
</dbReference>
<name>A0ABX0XLP9_9SPHN</name>